<dbReference type="Pfam" id="PF02472">
    <property type="entry name" value="ExbD"/>
    <property type="match status" value="1"/>
</dbReference>
<protein>
    <submittedName>
        <fullName evidence="9">Biopolymer transporter ExbD</fullName>
    </submittedName>
</protein>
<dbReference type="OrthoDB" id="9793581at2"/>
<reference evidence="9 10" key="1">
    <citation type="submission" date="2017-10" db="EMBL/GenBank/DDBJ databases">
        <title>The draft genome sequence of Lewinella nigricans NBRC 102662.</title>
        <authorList>
            <person name="Wang K."/>
        </authorList>
    </citation>
    <scope>NUCLEOTIDE SEQUENCE [LARGE SCALE GENOMIC DNA]</scope>
    <source>
        <strain evidence="9 10">NBRC 102662</strain>
    </source>
</reference>
<dbReference type="GO" id="GO:0022857">
    <property type="term" value="F:transmembrane transporter activity"/>
    <property type="evidence" value="ECO:0007669"/>
    <property type="project" value="InterPro"/>
</dbReference>
<comment type="subcellular location">
    <subcellularLocation>
        <location evidence="1">Cell membrane</location>
        <topology evidence="1">Single-pass membrane protein</topology>
    </subcellularLocation>
    <subcellularLocation>
        <location evidence="7">Cell membrane</location>
        <topology evidence="7">Single-pass type II membrane protein</topology>
    </subcellularLocation>
</comment>
<sequence>MGLKKRSKVSAEFSMSSLTDIIFLLLIFFMLTSTLVKIQPFELPESDSKTVAPTNIMVSIENDGRHTLNGTTISTRALERAMREGIAGMENRDNVSVTIVAEVGTPFDDVVEVMNIAARLRIKAILATQPRS</sequence>
<gene>
    <name evidence="9" type="ORF">CRP01_21600</name>
</gene>
<dbReference type="RefSeq" id="WP_099152175.1">
    <property type="nucleotide sequence ID" value="NZ_PDUD01000025.1"/>
</dbReference>
<keyword evidence="6 8" id="KW-0472">Membrane</keyword>
<comment type="caution">
    <text evidence="9">The sequence shown here is derived from an EMBL/GenBank/DDBJ whole genome shotgun (WGS) entry which is preliminary data.</text>
</comment>
<dbReference type="Proteomes" id="UP000223913">
    <property type="component" value="Unassembled WGS sequence"/>
</dbReference>
<evidence type="ECO:0000256" key="8">
    <source>
        <dbReference type="SAM" id="Phobius"/>
    </source>
</evidence>
<dbReference type="InterPro" id="IPR003400">
    <property type="entry name" value="ExbD"/>
</dbReference>
<evidence type="ECO:0000313" key="9">
    <source>
        <dbReference type="EMBL" id="PHN04602.1"/>
    </source>
</evidence>
<keyword evidence="7" id="KW-0813">Transport</keyword>
<dbReference type="EMBL" id="PDUD01000025">
    <property type="protein sequence ID" value="PHN04602.1"/>
    <property type="molecule type" value="Genomic_DNA"/>
</dbReference>
<dbReference type="PANTHER" id="PTHR30558">
    <property type="entry name" value="EXBD MEMBRANE COMPONENT OF PMF-DRIVEN MACROMOLECULE IMPORT SYSTEM"/>
    <property type="match status" value="1"/>
</dbReference>
<evidence type="ECO:0000256" key="5">
    <source>
        <dbReference type="ARBA" id="ARBA00022989"/>
    </source>
</evidence>
<dbReference type="GO" id="GO:0015031">
    <property type="term" value="P:protein transport"/>
    <property type="evidence" value="ECO:0007669"/>
    <property type="project" value="UniProtKB-KW"/>
</dbReference>
<keyword evidence="4 7" id="KW-0812">Transmembrane</keyword>
<evidence type="ECO:0000256" key="6">
    <source>
        <dbReference type="ARBA" id="ARBA00023136"/>
    </source>
</evidence>
<evidence type="ECO:0000256" key="4">
    <source>
        <dbReference type="ARBA" id="ARBA00022692"/>
    </source>
</evidence>
<evidence type="ECO:0000256" key="2">
    <source>
        <dbReference type="ARBA" id="ARBA00005811"/>
    </source>
</evidence>
<keyword evidence="3" id="KW-1003">Cell membrane</keyword>
<feature type="transmembrane region" description="Helical" evidence="8">
    <location>
        <begin position="21"/>
        <end position="38"/>
    </location>
</feature>
<dbReference type="AlphaFoldDB" id="A0A2D0N7W2"/>
<dbReference type="Gene3D" id="3.30.420.270">
    <property type="match status" value="1"/>
</dbReference>
<evidence type="ECO:0000313" key="10">
    <source>
        <dbReference type="Proteomes" id="UP000223913"/>
    </source>
</evidence>
<dbReference type="GO" id="GO:0005886">
    <property type="term" value="C:plasma membrane"/>
    <property type="evidence" value="ECO:0007669"/>
    <property type="project" value="UniProtKB-SubCell"/>
</dbReference>
<proteinExistence type="inferred from homology"/>
<organism evidence="9 10">
    <name type="scientific">Flavilitoribacter nigricans (strain ATCC 23147 / DSM 23189 / NBRC 102662 / NCIMB 1420 / SS-2)</name>
    <name type="common">Lewinella nigricans</name>
    <dbReference type="NCBI Taxonomy" id="1122177"/>
    <lineage>
        <taxon>Bacteria</taxon>
        <taxon>Pseudomonadati</taxon>
        <taxon>Bacteroidota</taxon>
        <taxon>Saprospiria</taxon>
        <taxon>Saprospirales</taxon>
        <taxon>Lewinellaceae</taxon>
        <taxon>Flavilitoribacter</taxon>
    </lineage>
</organism>
<evidence type="ECO:0000256" key="3">
    <source>
        <dbReference type="ARBA" id="ARBA00022475"/>
    </source>
</evidence>
<evidence type="ECO:0000256" key="7">
    <source>
        <dbReference type="RuleBase" id="RU003879"/>
    </source>
</evidence>
<keyword evidence="10" id="KW-1185">Reference proteome</keyword>
<evidence type="ECO:0000256" key="1">
    <source>
        <dbReference type="ARBA" id="ARBA00004162"/>
    </source>
</evidence>
<accession>A0A2D0N7W2</accession>
<keyword evidence="5 8" id="KW-1133">Transmembrane helix</keyword>
<comment type="similarity">
    <text evidence="2 7">Belongs to the ExbD/TolR family.</text>
</comment>
<name>A0A2D0N7W2_FLAN2</name>
<keyword evidence="7" id="KW-0653">Protein transport</keyword>